<sequence length="206" mass="21090">MPSRPLALVPAALTLLGLAACTFGGATVTAADVADAAEDALEGEIGSRPEIDCGDDDAIAVEEGADVDCVLTDPATGSEFDATVTFTGVDGDEWHADVQVASEPNGDASSQPAETESSAPPADAGSLEIEAARLAEATADALEGQMGSRPEIDCGEVNLTIYVDRQTYCSLIDPATGAEYEVTITVTGIEGEQFEFDIEVADMPAS</sequence>
<accession>A0ABN2FUJ0</accession>
<keyword evidence="5" id="KW-1185">Reference proteome</keyword>
<dbReference type="RefSeq" id="WP_344480249.1">
    <property type="nucleotide sequence ID" value="NZ_BAAAQF010000001.1"/>
</dbReference>
<feature type="chain" id="PRO_5045429656" description="DUF4333 domain-containing protein" evidence="2">
    <location>
        <begin position="31"/>
        <end position="206"/>
    </location>
</feature>
<feature type="region of interest" description="Disordered" evidence="1">
    <location>
        <begin position="102"/>
        <end position="123"/>
    </location>
</feature>
<feature type="signal peptide" evidence="2">
    <location>
        <begin position="1"/>
        <end position="30"/>
    </location>
</feature>
<evidence type="ECO:0000313" key="4">
    <source>
        <dbReference type="EMBL" id="GAA1659472.1"/>
    </source>
</evidence>
<evidence type="ECO:0000256" key="2">
    <source>
        <dbReference type="SAM" id="SignalP"/>
    </source>
</evidence>
<evidence type="ECO:0000259" key="3">
    <source>
        <dbReference type="Pfam" id="PF14230"/>
    </source>
</evidence>
<reference evidence="4 5" key="1">
    <citation type="journal article" date="2019" name="Int. J. Syst. Evol. Microbiol.">
        <title>The Global Catalogue of Microorganisms (GCM) 10K type strain sequencing project: providing services to taxonomists for standard genome sequencing and annotation.</title>
        <authorList>
            <consortium name="The Broad Institute Genomics Platform"/>
            <consortium name="The Broad Institute Genome Sequencing Center for Infectious Disease"/>
            <person name="Wu L."/>
            <person name="Ma J."/>
        </authorList>
    </citation>
    <scope>NUCLEOTIDE SEQUENCE [LARGE SCALE GENOMIC DNA]</scope>
    <source>
        <strain evidence="4 5">JCM 16001</strain>
    </source>
</reference>
<gene>
    <name evidence="4" type="ORF">GCM10009830_00540</name>
</gene>
<dbReference type="InterPro" id="IPR025637">
    <property type="entry name" value="DUF4333"/>
</dbReference>
<dbReference type="Proteomes" id="UP001499851">
    <property type="component" value="Unassembled WGS sequence"/>
</dbReference>
<proteinExistence type="predicted"/>
<name>A0ABN2FUJ0_9ACTN</name>
<protein>
    <recommendedName>
        <fullName evidence="3">DUF4333 domain-containing protein</fullName>
    </recommendedName>
</protein>
<dbReference type="PROSITE" id="PS51257">
    <property type="entry name" value="PROKAR_LIPOPROTEIN"/>
    <property type="match status" value="1"/>
</dbReference>
<evidence type="ECO:0000256" key="1">
    <source>
        <dbReference type="SAM" id="MobiDB-lite"/>
    </source>
</evidence>
<evidence type="ECO:0000313" key="5">
    <source>
        <dbReference type="Proteomes" id="UP001499851"/>
    </source>
</evidence>
<dbReference type="EMBL" id="BAAAQF010000001">
    <property type="protein sequence ID" value="GAA1659472.1"/>
    <property type="molecule type" value="Genomic_DNA"/>
</dbReference>
<feature type="compositionally biased region" description="Polar residues" evidence="1">
    <location>
        <begin position="107"/>
        <end position="118"/>
    </location>
</feature>
<dbReference type="Pfam" id="PF14230">
    <property type="entry name" value="DUF4333"/>
    <property type="match status" value="1"/>
</dbReference>
<feature type="domain" description="DUF4333" evidence="3">
    <location>
        <begin position="17"/>
        <end position="91"/>
    </location>
</feature>
<keyword evidence="2" id="KW-0732">Signal</keyword>
<organism evidence="4 5">
    <name type="scientific">Glycomyces endophyticus</name>
    <dbReference type="NCBI Taxonomy" id="480996"/>
    <lineage>
        <taxon>Bacteria</taxon>
        <taxon>Bacillati</taxon>
        <taxon>Actinomycetota</taxon>
        <taxon>Actinomycetes</taxon>
        <taxon>Glycomycetales</taxon>
        <taxon>Glycomycetaceae</taxon>
        <taxon>Glycomyces</taxon>
    </lineage>
</organism>
<comment type="caution">
    <text evidence="4">The sequence shown here is derived from an EMBL/GenBank/DDBJ whole genome shotgun (WGS) entry which is preliminary data.</text>
</comment>